<dbReference type="GO" id="GO:0009252">
    <property type="term" value="P:peptidoglycan biosynthetic process"/>
    <property type="evidence" value="ECO:0007669"/>
    <property type="project" value="TreeGrafter"/>
</dbReference>
<organism evidence="5">
    <name type="scientific">freshwater metagenome</name>
    <dbReference type="NCBI Taxonomy" id="449393"/>
    <lineage>
        <taxon>unclassified sequences</taxon>
        <taxon>metagenomes</taxon>
        <taxon>ecological metagenomes</taxon>
    </lineage>
</organism>
<gene>
    <name evidence="5" type="ORF">UFOPK3674_01214</name>
</gene>
<dbReference type="SUPFAM" id="SSF51419">
    <property type="entry name" value="PLP-binding barrel"/>
    <property type="match status" value="1"/>
</dbReference>
<accession>A0A6J7IKY0</accession>
<dbReference type="PROSITE" id="PS00395">
    <property type="entry name" value="ALANINE_RACEMASE"/>
    <property type="match status" value="1"/>
</dbReference>
<dbReference type="CDD" id="cd00430">
    <property type="entry name" value="PLPDE_III_AR"/>
    <property type="match status" value="1"/>
</dbReference>
<dbReference type="SUPFAM" id="SSF50621">
    <property type="entry name" value="Alanine racemase C-terminal domain-like"/>
    <property type="match status" value="1"/>
</dbReference>
<comment type="cofactor">
    <cofactor evidence="1">
        <name>pyridoxal 5'-phosphate</name>
        <dbReference type="ChEBI" id="CHEBI:597326"/>
    </cofactor>
</comment>
<dbReference type="InterPro" id="IPR000821">
    <property type="entry name" value="Ala_racemase"/>
</dbReference>
<dbReference type="Gene3D" id="2.40.37.10">
    <property type="entry name" value="Lyase, Ornithine Decarboxylase, Chain A, domain 1"/>
    <property type="match status" value="1"/>
</dbReference>
<dbReference type="PRINTS" id="PR00992">
    <property type="entry name" value="ALARACEMASE"/>
</dbReference>
<dbReference type="InterPro" id="IPR001608">
    <property type="entry name" value="Ala_racemase_N"/>
</dbReference>
<dbReference type="SMART" id="SM01005">
    <property type="entry name" value="Ala_racemase_C"/>
    <property type="match status" value="1"/>
</dbReference>
<dbReference type="Pfam" id="PF01168">
    <property type="entry name" value="Ala_racemase_N"/>
    <property type="match status" value="1"/>
</dbReference>
<dbReference type="EMBL" id="CAFBMX010000005">
    <property type="protein sequence ID" value="CAB4931898.1"/>
    <property type="molecule type" value="Genomic_DNA"/>
</dbReference>
<feature type="domain" description="Alanine racemase C-terminal" evidence="4">
    <location>
        <begin position="236"/>
        <end position="364"/>
    </location>
</feature>
<dbReference type="GO" id="GO:0008784">
    <property type="term" value="F:alanine racemase activity"/>
    <property type="evidence" value="ECO:0007669"/>
    <property type="project" value="InterPro"/>
</dbReference>
<dbReference type="HAMAP" id="MF_01201">
    <property type="entry name" value="Ala_racemase"/>
    <property type="match status" value="1"/>
</dbReference>
<evidence type="ECO:0000256" key="1">
    <source>
        <dbReference type="ARBA" id="ARBA00001933"/>
    </source>
</evidence>
<sequence>MAVRALARVNLGAIERNTARLAAAAPRSALCAVVKADAYGHGMIPVARAALAGGAAQLAVVSAGEAAALRAAGIDAPVLLLGPLSDEELPIALAARAEITVWRASTVAQVAALGGGRVHVKLDTGMGRLGTRDPDEARRVAAAAAAADGVELVGLMTHFATADDRDDPFFDVQLERFLDWAEPLRAEYPNVLLHAANSAALLRAPRAQLDMVRPGVAIYGLDPFDVDPAAEGLEPALELVSYVAEVKPCAPGESAGYGRQFIAQRPTTLATVPIGYGDGWRRGLTNNAEVLIEGLRRPLVGTVSMDSITVDLGAGASVSIGAEVVLLGRRGGERILTEDVAQRLGTINYEVTCGLTARVPREYGEGAAA</sequence>
<name>A0A6J7IKY0_9ZZZZ</name>
<dbReference type="GO" id="GO:0030632">
    <property type="term" value="P:D-alanine biosynthetic process"/>
    <property type="evidence" value="ECO:0007669"/>
    <property type="project" value="TreeGrafter"/>
</dbReference>
<dbReference type="PANTHER" id="PTHR30511:SF0">
    <property type="entry name" value="ALANINE RACEMASE, CATABOLIC-RELATED"/>
    <property type="match status" value="1"/>
</dbReference>
<evidence type="ECO:0000259" key="4">
    <source>
        <dbReference type="SMART" id="SM01005"/>
    </source>
</evidence>
<evidence type="ECO:0000256" key="2">
    <source>
        <dbReference type="ARBA" id="ARBA00022898"/>
    </source>
</evidence>
<evidence type="ECO:0000313" key="5">
    <source>
        <dbReference type="EMBL" id="CAB4931898.1"/>
    </source>
</evidence>
<dbReference type="InterPro" id="IPR011079">
    <property type="entry name" value="Ala_racemase_C"/>
</dbReference>
<protein>
    <submittedName>
        <fullName evidence="5">Unannotated protein</fullName>
    </submittedName>
</protein>
<keyword evidence="3" id="KW-0413">Isomerase</keyword>
<proteinExistence type="inferred from homology"/>
<dbReference type="PANTHER" id="PTHR30511">
    <property type="entry name" value="ALANINE RACEMASE"/>
    <property type="match status" value="1"/>
</dbReference>
<dbReference type="Gene3D" id="3.20.20.10">
    <property type="entry name" value="Alanine racemase"/>
    <property type="match status" value="1"/>
</dbReference>
<dbReference type="GO" id="GO:0030170">
    <property type="term" value="F:pyridoxal phosphate binding"/>
    <property type="evidence" value="ECO:0007669"/>
    <property type="project" value="TreeGrafter"/>
</dbReference>
<dbReference type="AlphaFoldDB" id="A0A6J7IKY0"/>
<evidence type="ECO:0000256" key="3">
    <source>
        <dbReference type="ARBA" id="ARBA00023235"/>
    </source>
</evidence>
<dbReference type="FunFam" id="3.20.20.10:FF:000002">
    <property type="entry name" value="Alanine racemase"/>
    <property type="match status" value="1"/>
</dbReference>
<dbReference type="InterPro" id="IPR009006">
    <property type="entry name" value="Ala_racemase/Decarboxylase_C"/>
</dbReference>
<dbReference type="InterPro" id="IPR020622">
    <property type="entry name" value="Ala_racemase_pyridoxalP-BS"/>
</dbReference>
<dbReference type="GO" id="GO:0005829">
    <property type="term" value="C:cytosol"/>
    <property type="evidence" value="ECO:0007669"/>
    <property type="project" value="TreeGrafter"/>
</dbReference>
<dbReference type="Pfam" id="PF00842">
    <property type="entry name" value="Ala_racemase_C"/>
    <property type="match status" value="1"/>
</dbReference>
<keyword evidence="2" id="KW-0663">Pyridoxal phosphate</keyword>
<dbReference type="NCBIfam" id="TIGR00492">
    <property type="entry name" value="alr"/>
    <property type="match status" value="1"/>
</dbReference>
<dbReference type="InterPro" id="IPR029066">
    <property type="entry name" value="PLP-binding_barrel"/>
</dbReference>
<reference evidence="5" key="1">
    <citation type="submission" date="2020-05" db="EMBL/GenBank/DDBJ databases">
        <authorList>
            <person name="Chiriac C."/>
            <person name="Salcher M."/>
            <person name="Ghai R."/>
            <person name="Kavagutti S V."/>
        </authorList>
    </citation>
    <scope>NUCLEOTIDE SEQUENCE</scope>
</reference>